<feature type="domain" description="N-acetyltransferase" evidence="1">
    <location>
        <begin position="7"/>
        <end position="146"/>
    </location>
</feature>
<dbReference type="PROSITE" id="PS51186">
    <property type="entry name" value="GNAT"/>
    <property type="match status" value="1"/>
</dbReference>
<name>A0A6C0BC00_9ZZZZ</name>
<dbReference type="InterPro" id="IPR000182">
    <property type="entry name" value="GNAT_dom"/>
</dbReference>
<organism evidence="2">
    <name type="scientific">viral metagenome</name>
    <dbReference type="NCBI Taxonomy" id="1070528"/>
    <lineage>
        <taxon>unclassified sequences</taxon>
        <taxon>metagenomes</taxon>
        <taxon>organismal metagenomes</taxon>
    </lineage>
</organism>
<proteinExistence type="predicted"/>
<dbReference type="InterPro" id="IPR016181">
    <property type="entry name" value="Acyl_CoA_acyltransferase"/>
</dbReference>
<protein>
    <recommendedName>
        <fullName evidence="1">N-acetyltransferase domain-containing protein</fullName>
    </recommendedName>
</protein>
<dbReference type="SUPFAM" id="SSF55729">
    <property type="entry name" value="Acyl-CoA N-acyltransferases (Nat)"/>
    <property type="match status" value="1"/>
</dbReference>
<dbReference type="Pfam" id="PF00583">
    <property type="entry name" value="Acetyltransf_1"/>
    <property type="match status" value="1"/>
</dbReference>
<sequence>MITEKVVSIPQFEQLMKDGLKNSFEKSIKDLRRHPISYEDISDEAAKDKRTTTIALIYEDKTIISTARLLCPSSGKCEINMVYTNPDYRGQGYATKTVKKLTKKAKGRVYLIVKKNNPAAIRSYTKAGFICNKEEKGYYTMVYKQRQTRKK</sequence>
<accession>A0A6C0BC00</accession>
<dbReference type="EMBL" id="MN739111">
    <property type="protein sequence ID" value="QHS89522.1"/>
    <property type="molecule type" value="Genomic_DNA"/>
</dbReference>
<evidence type="ECO:0000259" key="1">
    <source>
        <dbReference type="PROSITE" id="PS51186"/>
    </source>
</evidence>
<dbReference type="GO" id="GO:0016747">
    <property type="term" value="F:acyltransferase activity, transferring groups other than amino-acyl groups"/>
    <property type="evidence" value="ECO:0007669"/>
    <property type="project" value="InterPro"/>
</dbReference>
<reference evidence="2" key="1">
    <citation type="journal article" date="2020" name="Nature">
        <title>Giant virus diversity and host interactions through global metagenomics.</title>
        <authorList>
            <person name="Schulz F."/>
            <person name="Roux S."/>
            <person name="Paez-Espino D."/>
            <person name="Jungbluth S."/>
            <person name="Walsh D.A."/>
            <person name="Denef V.J."/>
            <person name="McMahon K.D."/>
            <person name="Konstantinidis K.T."/>
            <person name="Eloe-Fadrosh E.A."/>
            <person name="Kyrpides N.C."/>
            <person name="Woyke T."/>
        </authorList>
    </citation>
    <scope>NUCLEOTIDE SEQUENCE</scope>
    <source>
        <strain evidence="2">GVMAG-M-3300010158-60</strain>
    </source>
</reference>
<dbReference type="CDD" id="cd04301">
    <property type="entry name" value="NAT_SF"/>
    <property type="match status" value="1"/>
</dbReference>
<dbReference type="Gene3D" id="3.40.630.30">
    <property type="match status" value="1"/>
</dbReference>
<dbReference type="AlphaFoldDB" id="A0A6C0BC00"/>
<evidence type="ECO:0000313" key="2">
    <source>
        <dbReference type="EMBL" id="QHS89522.1"/>
    </source>
</evidence>